<organism evidence="1 2">
    <name type="scientific">Spiromyces aspiralis</name>
    <dbReference type="NCBI Taxonomy" id="68401"/>
    <lineage>
        <taxon>Eukaryota</taxon>
        <taxon>Fungi</taxon>
        <taxon>Fungi incertae sedis</taxon>
        <taxon>Zoopagomycota</taxon>
        <taxon>Kickxellomycotina</taxon>
        <taxon>Kickxellomycetes</taxon>
        <taxon>Kickxellales</taxon>
        <taxon>Kickxellaceae</taxon>
        <taxon>Spiromyces</taxon>
    </lineage>
</organism>
<sequence length="382" mass="40489">NSRGSIRAAISEHQKVQLYSLGISYRGDDNSSSEDSDGQFEQVPLHTHRKRATPQARGAACDNSTKDSNQPDHLLWATVASPRGPHQYPPRPLPVNEGWQFVSAYQDEGDPIIVEVSIDAQCDTPPPPPPPQQQPPDRRVANPPGSGSTSQPASDHHRDAPDPLQMDRRPVSLDAGQQLLKAGEACNDPADRDSAREPGEAEDSRGHQVRAGTSQTRRSKATAPADSVLGPIATRTRSRTASSENKSPRMPPSPTNSSDDARPLDDSAYGRDCISPDGVGSGNGDGDSGSSSDVKREGECKKRTFMISSRESLATTATTVMDVARLTSSPGVVADQGRSGAQDPKPPTIDTAATASPTDKLQGSAPPSSATKRRRAKSSKTA</sequence>
<accession>A0ACC1HF30</accession>
<keyword evidence="2" id="KW-1185">Reference proteome</keyword>
<protein>
    <submittedName>
        <fullName evidence="1">Uncharacterized protein</fullName>
    </submittedName>
</protein>
<name>A0ACC1HF30_9FUNG</name>
<evidence type="ECO:0000313" key="1">
    <source>
        <dbReference type="EMBL" id="KAJ1672949.1"/>
    </source>
</evidence>
<feature type="non-terminal residue" evidence="1">
    <location>
        <position position="382"/>
    </location>
</feature>
<feature type="non-terminal residue" evidence="1">
    <location>
        <position position="1"/>
    </location>
</feature>
<dbReference type="EMBL" id="JAMZIH010007591">
    <property type="protein sequence ID" value="KAJ1672949.1"/>
    <property type="molecule type" value="Genomic_DNA"/>
</dbReference>
<comment type="caution">
    <text evidence="1">The sequence shown here is derived from an EMBL/GenBank/DDBJ whole genome shotgun (WGS) entry which is preliminary data.</text>
</comment>
<evidence type="ECO:0000313" key="2">
    <source>
        <dbReference type="Proteomes" id="UP001145114"/>
    </source>
</evidence>
<reference evidence="1" key="1">
    <citation type="submission" date="2022-06" db="EMBL/GenBank/DDBJ databases">
        <title>Phylogenomic reconstructions and comparative analyses of Kickxellomycotina fungi.</title>
        <authorList>
            <person name="Reynolds N.K."/>
            <person name="Stajich J.E."/>
            <person name="Barry K."/>
            <person name="Grigoriev I.V."/>
            <person name="Crous P."/>
            <person name="Smith M.E."/>
        </authorList>
    </citation>
    <scope>NUCLEOTIDE SEQUENCE</scope>
    <source>
        <strain evidence="1">RSA 2271</strain>
    </source>
</reference>
<proteinExistence type="predicted"/>
<dbReference type="Proteomes" id="UP001145114">
    <property type="component" value="Unassembled WGS sequence"/>
</dbReference>
<gene>
    <name evidence="1" type="ORF">EV182_006174</name>
</gene>